<feature type="domain" description="Polysaccharide biosynthesis protein CapD-like" evidence="1">
    <location>
        <begin position="1"/>
        <end position="58"/>
    </location>
</feature>
<dbReference type="PANTHER" id="PTHR43318">
    <property type="entry name" value="UDP-N-ACETYLGLUCOSAMINE 4,6-DEHYDRATASE"/>
    <property type="match status" value="1"/>
</dbReference>
<feature type="non-terminal residue" evidence="2">
    <location>
        <position position="1"/>
    </location>
</feature>
<dbReference type="Gene3D" id="3.40.50.720">
    <property type="entry name" value="NAD(P)-binding Rossmann-like Domain"/>
    <property type="match status" value="1"/>
</dbReference>
<dbReference type="PANTHER" id="PTHR43318:SF1">
    <property type="entry name" value="POLYSACCHARIDE BIOSYNTHESIS PROTEIN EPSC-RELATED"/>
    <property type="match status" value="1"/>
</dbReference>
<evidence type="ECO:0000259" key="1">
    <source>
        <dbReference type="Pfam" id="PF02719"/>
    </source>
</evidence>
<reference evidence="2" key="2">
    <citation type="journal article" date="2014" name="ISME J.">
        <title>Microbial stratification in low pH oxic and suboxic macroscopic growths along an acid mine drainage.</title>
        <authorList>
            <person name="Mendez-Garcia C."/>
            <person name="Mesa V."/>
            <person name="Sprenger R.R."/>
            <person name="Richter M."/>
            <person name="Diez M.S."/>
            <person name="Solano J."/>
            <person name="Bargiela R."/>
            <person name="Golyshina O.V."/>
            <person name="Manteca A."/>
            <person name="Ramos J.L."/>
            <person name="Gallego J.R."/>
            <person name="Llorente I."/>
            <person name="Martins Dos Santos V.A."/>
            <person name="Jensen O.N."/>
            <person name="Pelaez A.I."/>
            <person name="Sanchez J."/>
            <person name="Ferrer M."/>
        </authorList>
    </citation>
    <scope>NUCLEOTIDE SEQUENCE</scope>
</reference>
<evidence type="ECO:0000313" key="2">
    <source>
        <dbReference type="EMBL" id="EQD68127.1"/>
    </source>
</evidence>
<accession>T1BE79</accession>
<organism evidence="2">
    <name type="scientific">mine drainage metagenome</name>
    <dbReference type="NCBI Taxonomy" id="410659"/>
    <lineage>
        <taxon>unclassified sequences</taxon>
        <taxon>metagenomes</taxon>
        <taxon>ecological metagenomes</taxon>
    </lineage>
</organism>
<sequence length="114" mass="12852">PIRIQDLAEAMIRVSGFIPGHDIRIVHTGLRPGEKLHEELFYQDEKLRQSSHPKLLLAQGHVTDLEVLKRGLDHLLETLASGDNERVVRVLQTLVPSYMPRREVEKSAASSLPS</sequence>
<dbReference type="Pfam" id="PF02719">
    <property type="entry name" value="Polysacc_synt_2"/>
    <property type="match status" value="1"/>
</dbReference>
<gene>
    <name evidence="2" type="ORF">B1A_07464</name>
</gene>
<comment type="caution">
    <text evidence="2">The sequence shown here is derived from an EMBL/GenBank/DDBJ whole genome shotgun (WGS) entry which is preliminary data.</text>
</comment>
<dbReference type="AlphaFoldDB" id="T1BE79"/>
<proteinExistence type="predicted"/>
<dbReference type="EMBL" id="AUZX01005379">
    <property type="protein sequence ID" value="EQD68127.1"/>
    <property type="molecule type" value="Genomic_DNA"/>
</dbReference>
<dbReference type="InterPro" id="IPR051203">
    <property type="entry name" value="Polysaccharide_Synthase-Rel"/>
</dbReference>
<protein>
    <submittedName>
        <fullName evidence="2">Polysaccharide biosynthesis protein CapD-like domain protein</fullName>
    </submittedName>
</protein>
<reference evidence="2" key="1">
    <citation type="submission" date="2013-08" db="EMBL/GenBank/DDBJ databases">
        <authorList>
            <person name="Mendez C."/>
            <person name="Richter M."/>
            <person name="Ferrer M."/>
            <person name="Sanchez J."/>
        </authorList>
    </citation>
    <scope>NUCLEOTIDE SEQUENCE</scope>
</reference>
<name>T1BE79_9ZZZZ</name>
<dbReference type="InterPro" id="IPR003869">
    <property type="entry name" value="Polysac_CapD-like"/>
</dbReference>